<reference evidence="1 2" key="1">
    <citation type="submission" date="2015-05" db="EMBL/GenBank/DDBJ databases">
        <title>Evolution of Trichinella species and genotypes.</title>
        <authorList>
            <person name="Korhonen P.K."/>
            <person name="Edoardo P."/>
            <person name="Giuseppe L.R."/>
            <person name="Gasser R.B."/>
        </authorList>
    </citation>
    <scope>NUCLEOTIDE SEQUENCE [LARGE SCALE GENOMIC DNA]</scope>
    <source>
        <strain evidence="1">ISS10</strain>
    </source>
</reference>
<sequence>MKMNKTFSVILSSVQTERRESWARHQAEEKQNVFRFTG</sequence>
<dbReference type="AlphaFoldDB" id="A0A0V1KIW9"/>
<organism evidence="1 2">
    <name type="scientific">Trichinella nativa</name>
    <dbReference type="NCBI Taxonomy" id="6335"/>
    <lineage>
        <taxon>Eukaryota</taxon>
        <taxon>Metazoa</taxon>
        <taxon>Ecdysozoa</taxon>
        <taxon>Nematoda</taxon>
        <taxon>Enoplea</taxon>
        <taxon>Dorylaimia</taxon>
        <taxon>Trichinellida</taxon>
        <taxon>Trichinellidae</taxon>
        <taxon>Trichinella</taxon>
    </lineage>
</organism>
<keyword evidence="2" id="KW-1185">Reference proteome</keyword>
<comment type="caution">
    <text evidence="1">The sequence shown here is derived from an EMBL/GenBank/DDBJ whole genome shotgun (WGS) entry which is preliminary data.</text>
</comment>
<dbReference type="EMBL" id="JYDW01001308">
    <property type="protein sequence ID" value="KRZ47139.1"/>
    <property type="molecule type" value="Genomic_DNA"/>
</dbReference>
<dbReference type="Proteomes" id="UP000054721">
    <property type="component" value="Unassembled WGS sequence"/>
</dbReference>
<protein>
    <submittedName>
        <fullName evidence="1">Uncharacterized protein</fullName>
    </submittedName>
</protein>
<evidence type="ECO:0000313" key="1">
    <source>
        <dbReference type="EMBL" id="KRZ47139.1"/>
    </source>
</evidence>
<gene>
    <name evidence="1" type="ORF">T02_13065</name>
</gene>
<accession>A0A0V1KIW9</accession>
<evidence type="ECO:0000313" key="2">
    <source>
        <dbReference type="Proteomes" id="UP000054721"/>
    </source>
</evidence>
<name>A0A0V1KIW9_9BILA</name>
<proteinExistence type="predicted"/>